<comment type="caution">
    <text evidence="1">The sequence shown here is derived from an EMBL/GenBank/DDBJ whole genome shotgun (WGS) entry which is preliminary data.</text>
</comment>
<dbReference type="RefSeq" id="WP_271012130.1">
    <property type="nucleotide sequence ID" value="NZ_JAQIFT010000040.1"/>
</dbReference>
<dbReference type="Pfam" id="PF01391">
    <property type="entry name" value="Collagen"/>
    <property type="match status" value="1"/>
</dbReference>
<dbReference type="PANTHER" id="PTHR24023:SF1082">
    <property type="entry name" value="COLLAGEN TRIPLE HELIX REPEAT"/>
    <property type="match status" value="1"/>
</dbReference>
<dbReference type="GO" id="GO:0031012">
    <property type="term" value="C:extracellular matrix"/>
    <property type="evidence" value="ECO:0007669"/>
    <property type="project" value="TreeGrafter"/>
</dbReference>
<organism evidence="1 2">
    <name type="scientific">Holtiella tumoricola</name>
    <dbReference type="NCBI Taxonomy" id="3018743"/>
    <lineage>
        <taxon>Bacteria</taxon>
        <taxon>Bacillati</taxon>
        <taxon>Bacillota</taxon>
        <taxon>Clostridia</taxon>
        <taxon>Lachnospirales</taxon>
        <taxon>Cellulosilyticaceae</taxon>
        <taxon>Holtiella</taxon>
    </lineage>
</organism>
<name>A0AA42J124_9FIRM</name>
<dbReference type="EMBL" id="JAQIFT010000040">
    <property type="protein sequence ID" value="MDA3731806.1"/>
    <property type="molecule type" value="Genomic_DNA"/>
</dbReference>
<dbReference type="AlphaFoldDB" id="A0AA42J124"/>
<dbReference type="PANTHER" id="PTHR24023">
    <property type="entry name" value="COLLAGEN ALPHA"/>
    <property type="match status" value="1"/>
</dbReference>
<evidence type="ECO:0000313" key="2">
    <source>
        <dbReference type="Proteomes" id="UP001169242"/>
    </source>
</evidence>
<gene>
    <name evidence="1" type="ORF">PBV87_09985</name>
</gene>
<dbReference type="InterPro" id="IPR008160">
    <property type="entry name" value="Collagen"/>
</dbReference>
<sequence>MYKKHYYNRCMKDYSICRDDVWNCCCGCCIELKGNKGETGATGPTGPTGPEGLPGVTGATGPQGLPGISGATGPTGSQGLPGISGATGPTGSQGLPGITGATGATGPQGLAGITGGTGATGPQGLAGITGGTGATGPTGSQGLAGITGATGPTGSQGLEGITGATGPTGPTGPQGVTGGFFNAYSQYITTDAVTSNHFITFIKNYDVGGLTALSADRSTITVKAGYVYEVCYTLQGSISNQSNHFQITPYINGILQIMFPTSAASYETSNNSICSVSSCFYVIATTDSRVQLKMATSLTTPISYIGSIFIRPFATV</sequence>
<evidence type="ECO:0008006" key="3">
    <source>
        <dbReference type="Google" id="ProtNLM"/>
    </source>
</evidence>
<dbReference type="GO" id="GO:0005615">
    <property type="term" value="C:extracellular space"/>
    <property type="evidence" value="ECO:0007669"/>
    <property type="project" value="TreeGrafter"/>
</dbReference>
<dbReference type="Proteomes" id="UP001169242">
    <property type="component" value="Unassembled WGS sequence"/>
</dbReference>
<reference evidence="1" key="1">
    <citation type="journal article" date="2023" name="Int. J. Syst. Evol. Microbiol.">
        <title>&lt;i&gt;Holtiella tumoricola&lt;/i&gt; gen. nov. sp. nov., isolated from a human clinical sample.</title>
        <authorList>
            <person name="Allen-Vercoe E."/>
            <person name="Daigneault M.C."/>
            <person name="Vancuren S.J."/>
            <person name="Cochrane K."/>
            <person name="O'Neal L.L."/>
            <person name="Sankaranarayanan K."/>
            <person name="Lawson P.A."/>
        </authorList>
    </citation>
    <scope>NUCLEOTIDE SEQUENCE</scope>
    <source>
        <strain evidence="1">CC70A</strain>
    </source>
</reference>
<keyword evidence="2" id="KW-1185">Reference proteome</keyword>
<dbReference type="InterPro" id="IPR050149">
    <property type="entry name" value="Collagen_superfamily"/>
</dbReference>
<evidence type="ECO:0000313" key="1">
    <source>
        <dbReference type="EMBL" id="MDA3731806.1"/>
    </source>
</evidence>
<protein>
    <recommendedName>
        <fullName evidence="3">Collagen-like protein</fullName>
    </recommendedName>
</protein>
<proteinExistence type="predicted"/>
<accession>A0AA42J124</accession>
<dbReference type="Gene3D" id="1.20.5.320">
    <property type="entry name" value="6-Phosphogluconate Dehydrogenase, domain 3"/>
    <property type="match status" value="1"/>
</dbReference>